<keyword evidence="4 12" id="KW-0808">Transferase</keyword>
<feature type="transmembrane region" description="Helical" evidence="9">
    <location>
        <begin position="321"/>
        <end position="343"/>
    </location>
</feature>
<dbReference type="Proteomes" id="UP000315112">
    <property type="component" value="Unassembled WGS sequence"/>
</dbReference>
<keyword evidence="3 12" id="KW-0328">Glycosyltransferase</keyword>
<dbReference type="GO" id="GO:0016763">
    <property type="term" value="F:pentosyltransferase activity"/>
    <property type="evidence" value="ECO:0007669"/>
    <property type="project" value="TreeGrafter"/>
</dbReference>
<feature type="transmembrane region" description="Helical" evidence="9">
    <location>
        <begin position="217"/>
        <end position="248"/>
    </location>
</feature>
<evidence type="ECO:0000256" key="6">
    <source>
        <dbReference type="ARBA" id="ARBA00022989"/>
    </source>
</evidence>
<reference evidence="12 13" key="1">
    <citation type="journal article" date="2015" name="Stand. Genomic Sci.">
        <title>Genomic Encyclopedia of Bacterial and Archaeal Type Strains, Phase III: the genomes of soil and plant-associated and newly described type strains.</title>
        <authorList>
            <person name="Whitman W.B."/>
            <person name="Woyke T."/>
            <person name="Klenk H.P."/>
            <person name="Zhou Y."/>
            <person name="Lilburn T.G."/>
            <person name="Beck B.J."/>
            <person name="De Vos P."/>
            <person name="Vandamme P."/>
            <person name="Eisen J.A."/>
            <person name="Garrity G."/>
            <person name="Hugenholtz P."/>
            <person name="Kyrpides N.C."/>
        </authorList>
    </citation>
    <scope>NUCLEOTIDE SEQUENCE [LARGE SCALE GENOMIC DNA]</scope>
    <source>
        <strain evidence="12 13">CGMCC 1.10685</strain>
    </source>
</reference>
<dbReference type="GO" id="GO:0010041">
    <property type="term" value="P:response to iron(III) ion"/>
    <property type="evidence" value="ECO:0007669"/>
    <property type="project" value="TreeGrafter"/>
</dbReference>
<dbReference type="InterPro" id="IPR050297">
    <property type="entry name" value="LipidA_mod_glycosyltrf_83"/>
</dbReference>
<evidence type="ECO:0000256" key="5">
    <source>
        <dbReference type="ARBA" id="ARBA00022692"/>
    </source>
</evidence>
<feature type="transmembrane region" description="Helical" evidence="9">
    <location>
        <begin position="165"/>
        <end position="185"/>
    </location>
</feature>
<evidence type="ECO:0000256" key="4">
    <source>
        <dbReference type="ARBA" id="ARBA00022679"/>
    </source>
</evidence>
<protein>
    <submittedName>
        <fullName evidence="12">Dolichyl-phosphate-mannose-protein mannosyltransferase</fullName>
    </submittedName>
</protein>
<feature type="transmembrane region" description="Helical" evidence="9">
    <location>
        <begin position="403"/>
        <end position="422"/>
    </location>
</feature>
<dbReference type="Pfam" id="PF13231">
    <property type="entry name" value="PMT_2"/>
    <property type="match status" value="1"/>
</dbReference>
<gene>
    <name evidence="11" type="ORF">GO485_04155</name>
    <name evidence="12" type="ORF">IP92_01368</name>
</gene>
<dbReference type="AlphaFoldDB" id="A0A562Q0D3"/>
<keyword evidence="2" id="KW-1003">Cell membrane</keyword>
<reference evidence="11 14" key="3">
    <citation type="submission" date="2019-12" db="EMBL/GenBank/DDBJ databases">
        <title>Draft Genome Sequences of Six Type Strains of the Genus Massilia.</title>
        <authorList>
            <person name="Miess H."/>
            <person name="Frediansyah A."/>
            <person name="Goeker M."/>
            <person name="Gross H."/>
        </authorList>
    </citation>
    <scope>NUCLEOTIDE SEQUENCE [LARGE SCALE GENOMIC DNA]</scope>
    <source>
        <strain evidence="11 14">DSM 26639</strain>
    </source>
</reference>
<comment type="subcellular location">
    <subcellularLocation>
        <location evidence="1">Cell membrane</location>
        <topology evidence="1">Multi-pass membrane protein</topology>
    </subcellularLocation>
</comment>
<keyword evidence="5 9" id="KW-0812">Transmembrane</keyword>
<feature type="compositionally biased region" description="Basic and acidic residues" evidence="8">
    <location>
        <begin position="31"/>
        <end position="42"/>
    </location>
</feature>
<dbReference type="EMBL" id="CP046904">
    <property type="protein sequence ID" value="QGZ38322.1"/>
    <property type="molecule type" value="Genomic_DNA"/>
</dbReference>
<accession>A0A562Q0D3</accession>
<evidence type="ECO:0000256" key="7">
    <source>
        <dbReference type="ARBA" id="ARBA00023136"/>
    </source>
</evidence>
<evidence type="ECO:0000313" key="13">
    <source>
        <dbReference type="Proteomes" id="UP000315112"/>
    </source>
</evidence>
<feature type="transmembrane region" description="Helical" evidence="9">
    <location>
        <begin position="135"/>
        <end position="158"/>
    </location>
</feature>
<dbReference type="GO" id="GO:0009103">
    <property type="term" value="P:lipopolysaccharide biosynthetic process"/>
    <property type="evidence" value="ECO:0007669"/>
    <property type="project" value="UniProtKB-ARBA"/>
</dbReference>
<feature type="transmembrane region" description="Helical" evidence="9">
    <location>
        <begin position="350"/>
        <end position="367"/>
    </location>
</feature>
<evidence type="ECO:0000256" key="9">
    <source>
        <dbReference type="SAM" id="Phobius"/>
    </source>
</evidence>
<feature type="transmembrane region" description="Helical" evidence="9">
    <location>
        <begin position="373"/>
        <end position="391"/>
    </location>
</feature>
<evidence type="ECO:0000313" key="11">
    <source>
        <dbReference type="EMBL" id="QGZ38322.1"/>
    </source>
</evidence>
<evidence type="ECO:0000313" key="14">
    <source>
        <dbReference type="Proteomes" id="UP000437862"/>
    </source>
</evidence>
<feature type="transmembrane region" description="Helical" evidence="9">
    <location>
        <begin position="59"/>
        <end position="78"/>
    </location>
</feature>
<organism evidence="12 13">
    <name type="scientific">Pseudoduganella flava</name>
    <dbReference type="NCBI Taxonomy" id="871742"/>
    <lineage>
        <taxon>Bacteria</taxon>
        <taxon>Pseudomonadati</taxon>
        <taxon>Pseudomonadota</taxon>
        <taxon>Betaproteobacteria</taxon>
        <taxon>Burkholderiales</taxon>
        <taxon>Oxalobacteraceae</taxon>
        <taxon>Telluria group</taxon>
        <taxon>Pseudoduganella</taxon>
    </lineage>
</organism>
<proteinExistence type="predicted"/>
<evidence type="ECO:0000256" key="8">
    <source>
        <dbReference type="SAM" id="MobiDB-lite"/>
    </source>
</evidence>
<evidence type="ECO:0000259" key="10">
    <source>
        <dbReference type="Pfam" id="PF13231"/>
    </source>
</evidence>
<evidence type="ECO:0000256" key="1">
    <source>
        <dbReference type="ARBA" id="ARBA00004651"/>
    </source>
</evidence>
<dbReference type="GO" id="GO:0005886">
    <property type="term" value="C:plasma membrane"/>
    <property type="evidence" value="ECO:0007669"/>
    <property type="project" value="UniProtKB-SubCell"/>
</dbReference>
<evidence type="ECO:0000313" key="12">
    <source>
        <dbReference type="EMBL" id="TWI50139.1"/>
    </source>
</evidence>
<dbReference type="PANTHER" id="PTHR33908">
    <property type="entry name" value="MANNOSYLTRANSFERASE YKCB-RELATED"/>
    <property type="match status" value="1"/>
</dbReference>
<feature type="domain" description="Glycosyltransferase RgtA/B/C/D-like" evidence="10">
    <location>
        <begin position="115"/>
        <end position="275"/>
    </location>
</feature>
<dbReference type="PANTHER" id="PTHR33908:SF3">
    <property type="entry name" value="UNDECAPRENYL PHOSPHATE-ALPHA-4-AMINO-4-DEOXY-L-ARABINOSE ARABINOSYL TRANSFERASE"/>
    <property type="match status" value="1"/>
</dbReference>
<reference evidence="12" key="2">
    <citation type="submission" date="2019-07" db="EMBL/GenBank/DDBJ databases">
        <authorList>
            <person name="Whitman W."/>
            <person name="Huntemann M."/>
            <person name="Clum A."/>
            <person name="Pillay M."/>
            <person name="Palaniappan K."/>
            <person name="Varghese N."/>
            <person name="Mikhailova N."/>
            <person name="Stamatis D."/>
            <person name="Reddy T."/>
            <person name="Daum C."/>
            <person name="Shapiro N."/>
            <person name="Ivanova N."/>
            <person name="Kyrpides N."/>
            <person name="Woyke T."/>
        </authorList>
    </citation>
    <scope>NUCLEOTIDE SEQUENCE</scope>
    <source>
        <strain evidence="12">CGMCC 1.10685</strain>
    </source>
</reference>
<keyword evidence="7 9" id="KW-0472">Membrane</keyword>
<feature type="transmembrane region" description="Helical" evidence="9">
    <location>
        <begin position="260"/>
        <end position="278"/>
    </location>
</feature>
<keyword evidence="14" id="KW-1185">Reference proteome</keyword>
<dbReference type="InterPro" id="IPR038731">
    <property type="entry name" value="RgtA/B/C-like"/>
</dbReference>
<dbReference type="OrthoDB" id="9775035at2"/>
<evidence type="ECO:0000256" key="2">
    <source>
        <dbReference type="ARBA" id="ARBA00022475"/>
    </source>
</evidence>
<dbReference type="Proteomes" id="UP000437862">
    <property type="component" value="Chromosome"/>
</dbReference>
<evidence type="ECO:0000256" key="3">
    <source>
        <dbReference type="ARBA" id="ARBA00022676"/>
    </source>
</evidence>
<keyword evidence="6 9" id="KW-1133">Transmembrane helix</keyword>
<name>A0A562Q0D3_9BURK</name>
<dbReference type="RefSeq" id="WP_145873771.1">
    <property type="nucleotide sequence ID" value="NZ_CP046904.1"/>
</dbReference>
<sequence length="505" mass="55197">MDTRQDTAAWQPLDGPSADARLGADPAATRAPDRINDDPTDGITDRFTDRFTDQITGRWLTAAVALLLLARLIMMAWAPLADTTEARYGELARQTVAGGYWLMPHMDAHTPFLAKPPLATWASAASMHLLGITEFAARLPALLCALLTVAVTLAFARVAGVRRPWLVVPVLAACPLFFASAGAVMTDAPQMAIVWAAQYSAWRALQPQAAQVRGWRLAFWALLGLGALSKGLATWALAGLPIAAWALLYRRTGDTVRRLWDWRGLLLALALCLPWYAAAERAYPGFLRYFIVGEHFGRFLVPGWQGDRYGTAHRQPPGAIWLFWCVAVLPWISVFSGGLAALARGRVRPLPVTGYLWCMVLVPLLFFTASRNIIWTYALTAIPPFAVLVAARFDAWSPVAQRHAAYALAAFAAAVLAALPLLEHLQEVQSDRALVRAFEKLAPAGATLAYRAHPAFSSAFYTRGTLRTAPPQHAGLVVVDNADLAHYPPAAVRFHGRRRSLVEEQ</sequence>
<feature type="region of interest" description="Disordered" evidence="8">
    <location>
        <begin position="1"/>
        <end position="42"/>
    </location>
</feature>
<dbReference type="EMBL" id="VLKW01000002">
    <property type="protein sequence ID" value="TWI50139.1"/>
    <property type="molecule type" value="Genomic_DNA"/>
</dbReference>